<evidence type="ECO:0000259" key="1">
    <source>
        <dbReference type="Pfam" id="PF12728"/>
    </source>
</evidence>
<dbReference type="Proteomes" id="UP000193061">
    <property type="component" value="Unassembled WGS sequence"/>
</dbReference>
<dbReference type="RefSeq" id="WP_085807516.1">
    <property type="nucleotide sequence ID" value="NZ_FWFX01000017.1"/>
</dbReference>
<dbReference type="AlphaFoldDB" id="A0A1X7A4T2"/>
<dbReference type="Pfam" id="PF12728">
    <property type="entry name" value="HTH_17"/>
    <property type="match status" value="1"/>
</dbReference>
<sequence length="71" mass="7988">MEAVYFSTAEAAEYLGLSESYLAKLRMGTLAEPGPRYLRVGQRAIRYRRTDLDSWMDSKSSDGNFQNVGSC</sequence>
<feature type="domain" description="Helix-turn-helix" evidence="1">
    <location>
        <begin position="5"/>
        <end position="59"/>
    </location>
</feature>
<gene>
    <name evidence="2" type="ORF">ROA7450_03857</name>
</gene>
<proteinExistence type="predicted"/>
<reference evidence="2 3" key="1">
    <citation type="submission" date="2017-03" db="EMBL/GenBank/DDBJ databases">
        <authorList>
            <person name="Afonso C.L."/>
            <person name="Miller P.J."/>
            <person name="Scott M.A."/>
            <person name="Spackman E."/>
            <person name="Goraichik I."/>
            <person name="Dimitrov K.M."/>
            <person name="Suarez D.L."/>
            <person name="Swayne D.E."/>
        </authorList>
    </citation>
    <scope>NUCLEOTIDE SEQUENCE [LARGE SCALE GENOMIC DNA]</scope>
    <source>
        <strain evidence="2 3">CECT 7450</strain>
    </source>
</reference>
<accession>A0A1X7A4T2</accession>
<evidence type="ECO:0000313" key="3">
    <source>
        <dbReference type="Proteomes" id="UP000193061"/>
    </source>
</evidence>
<evidence type="ECO:0000313" key="2">
    <source>
        <dbReference type="EMBL" id="SLN70762.1"/>
    </source>
</evidence>
<protein>
    <submittedName>
        <fullName evidence="2">Helix-turn-helix domain protein</fullName>
    </submittedName>
</protein>
<dbReference type="EMBL" id="FWFX01000017">
    <property type="protein sequence ID" value="SLN70762.1"/>
    <property type="molecule type" value="Genomic_DNA"/>
</dbReference>
<dbReference type="InterPro" id="IPR041657">
    <property type="entry name" value="HTH_17"/>
</dbReference>
<dbReference type="OrthoDB" id="9806994at2"/>
<keyword evidence="3" id="KW-1185">Reference proteome</keyword>
<name>A0A1X7A4T2_9RHOB</name>
<organism evidence="2 3">
    <name type="scientific">Roseovarius albus</name>
    <dbReference type="NCBI Taxonomy" id="1247867"/>
    <lineage>
        <taxon>Bacteria</taxon>
        <taxon>Pseudomonadati</taxon>
        <taxon>Pseudomonadota</taxon>
        <taxon>Alphaproteobacteria</taxon>
        <taxon>Rhodobacterales</taxon>
        <taxon>Roseobacteraceae</taxon>
        <taxon>Roseovarius</taxon>
    </lineage>
</organism>